<protein>
    <submittedName>
        <fullName evidence="2">Uncharacterized protein</fullName>
    </submittedName>
</protein>
<gene>
    <name evidence="2" type="ORF">DPMN_003007</name>
</gene>
<evidence type="ECO:0000256" key="1">
    <source>
        <dbReference type="SAM" id="MobiDB-lite"/>
    </source>
</evidence>
<accession>A0A9D4RRR6</accession>
<evidence type="ECO:0000313" key="3">
    <source>
        <dbReference type="Proteomes" id="UP000828390"/>
    </source>
</evidence>
<keyword evidence="3" id="KW-1185">Reference proteome</keyword>
<dbReference type="Proteomes" id="UP000828390">
    <property type="component" value="Unassembled WGS sequence"/>
</dbReference>
<evidence type="ECO:0000313" key="2">
    <source>
        <dbReference type="EMBL" id="KAH3879106.1"/>
    </source>
</evidence>
<reference evidence="2" key="2">
    <citation type="submission" date="2020-11" db="EMBL/GenBank/DDBJ databases">
        <authorList>
            <person name="McCartney M.A."/>
            <person name="Auch B."/>
            <person name="Kono T."/>
            <person name="Mallez S."/>
            <person name="Becker A."/>
            <person name="Gohl D.M."/>
            <person name="Silverstein K.A.T."/>
            <person name="Koren S."/>
            <person name="Bechman K.B."/>
            <person name="Herman A."/>
            <person name="Abrahante J.E."/>
            <person name="Garbe J."/>
        </authorList>
    </citation>
    <scope>NUCLEOTIDE SEQUENCE</scope>
    <source>
        <strain evidence="2">Duluth1</strain>
        <tissue evidence="2">Whole animal</tissue>
    </source>
</reference>
<dbReference type="AlphaFoldDB" id="A0A9D4RRR6"/>
<dbReference type="EMBL" id="JAIWYP010000001">
    <property type="protein sequence ID" value="KAH3879106.1"/>
    <property type="molecule type" value="Genomic_DNA"/>
</dbReference>
<proteinExistence type="predicted"/>
<organism evidence="2 3">
    <name type="scientific">Dreissena polymorpha</name>
    <name type="common">Zebra mussel</name>
    <name type="synonym">Mytilus polymorpha</name>
    <dbReference type="NCBI Taxonomy" id="45954"/>
    <lineage>
        <taxon>Eukaryota</taxon>
        <taxon>Metazoa</taxon>
        <taxon>Spiralia</taxon>
        <taxon>Lophotrochozoa</taxon>
        <taxon>Mollusca</taxon>
        <taxon>Bivalvia</taxon>
        <taxon>Autobranchia</taxon>
        <taxon>Heteroconchia</taxon>
        <taxon>Euheterodonta</taxon>
        <taxon>Imparidentia</taxon>
        <taxon>Neoheterodontei</taxon>
        <taxon>Myida</taxon>
        <taxon>Dreissenoidea</taxon>
        <taxon>Dreissenidae</taxon>
        <taxon>Dreissena</taxon>
    </lineage>
</organism>
<comment type="caution">
    <text evidence="2">The sequence shown here is derived from an EMBL/GenBank/DDBJ whole genome shotgun (WGS) entry which is preliminary data.</text>
</comment>
<reference evidence="2" key="1">
    <citation type="journal article" date="2019" name="bioRxiv">
        <title>The Genome of the Zebra Mussel, Dreissena polymorpha: A Resource for Invasive Species Research.</title>
        <authorList>
            <person name="McCartney M.A."/>
            <person name="Auch B."/>
            <person name="Kono T."/>
            <person name="Mallez S."/>
            <person name="Zhang Y."/>
            <person name="Obille A."/>
            <person name="Becker A."/>
            <person name="Abrahante J.E."/>
            <person name="Garbe J."/>
            <person name="Badalamenti J.P."/>
            <person name="Herman A."/>
            <person name="Mangelson H."/>
            <person name="Liachko I."/>
            <person name="Sullivan S."/>
            <person name="Sone E.D."/>
            <person name="Koren S."/>
            <person name="Silverstein K.A.T."/>
            <person name="Beckman K.B."/>
            <person name="Gohl D.M."/>
        </authorList>
    </citation>
    <scope>NUCLEOTIDE SEQUENCE</scope>
    <source>
        <strain evidence="2">Duluth1</strain>
        <tissue evidence="2">Whole animal</tissue>
    </source>
</reference>
<sequence length="243" mass="26931">MCQFARKNTGDDNDEGYDDDGDYVDAADGGDRVVPLELYQRESKLLSEFPKLERLKGCGQTYITHLSSRPRINRYSSLLNLNVAESRSTPNKLWFIPVKPRQSPGGALVNAGGVPAERRFTNEPGYTGTLPAFTRAPPGHHRRQPGPCCSSAGVCIGPDGATVPSGLFPVPSRLFPVPRRSMPVLHGNNRFIPYMPPFEEEGVYCLAHVGLSVGPSTRWLSDDNSRTLGPRIMKLHRYIDHDW</sequence>
<name>A0A9D4RRR6_DREPO</name>
<feature type="compositionally biased region" description="Acidic residues" evidence="1">
    <location>
        <begin position="11"/>
        <end position="22"/>
    </location>
</feature>
<feature type="region of interest" description="Disordered" evidence="1">
    <location>
        <begin position="1"/>
        <end position="22"/>
    </location>
</feature>